<keyword evidence="7" id="KW-0762">Sugar transport</keyword>
<dbReference type="GO" id="GO:0015774">
    <property type="term" value="P:polysaccharide transport"/>
    <property type="evidence" value="ECO:0007669"/>
    <property type="project" value="UniProtKB-KW"/>
</dbReference>
<dbReference type="InterPro" id="IPR013525">
    <property type="entry name" value="ABC2_TM"/>
</dbReference>
<evidence type="ECO:0000256" key="8">
    <source>
        <dbReference type="ARBA" id="ARBA00023136"/>
    </source>
</evidence>
<feature type="transmembrane region" description="Helical" evidence="9">
    <location>
        <begin position="38"/>
        <end position="61"/>
    </location>
</feature>
<name>A0A071MG27_9BURK</name>
<gene>
    <name evidence="11" type="ORF">DT99_09530</name>
</gene>
<protein>
    <submittedName>
        <fullName evidence="11">ABC transporter permease</fullName>
    </submittedName>
</protein>
<organism evidence="11">
    <name type="scientific">Burkholderia cenocepacia</name>
    <dbReference type="NCBI Taxonomy" id="95486"/>
    <lineage>
        <taxon>Bacteria</taxon>
        <taxon>Pseudomonadati</taxon>
        <taxon>Pseudomonadota</taxon>
        <taxon>Betaproteobacteria</taxon>
        <taxon>Burkholderiales</taxon>
        <taxon>Burkholderiaceae</taxon>
        <taxon>Burkholderia</taxon>
        <taxon>Burkholderia cepacia complex</taxon>
    </lineage>
</organism>
<keyword evidence="4" id="KW-1003">Cell membrane</keyword>
<dbReference type="AlphaFoldDB" id="A0A071MG27"/>
<dbReference type="PANTHER" id="PTHR30413">
    <property type="entry name" value="INNER MEMBRANE TRANSPORT PERMEASE"/>
    <property type="match status" value="1"/>
</dbReference>
<evidence type="ECO:0000256" key="5">
    <source>
        <dbReference type="ARBA" id="ARBA00022692"/>
    </source>
</evidence>
<comment type="caution">
    <text evidence="11">The sequence shown here is derived from an EMBL/GenBank/DDBJ whole genome shotgun (WGS) entry which is preliminary data.</text>
</comment>
<evidence type="ECO:0000313" key="11">
    <source>
        <dbReference type="EMBL" id="KEA59839.1"/>
    </source>
</evidence>
<keyword evidence="7" id="KW-0625">Polysaccharide transport</keyword>
<feature type="transmembrane region" description="Helical" evidence="9">
    <location>
        <begin position="174"/>
        <end position="193"/>
    </location>
</feature>
<feature type="transmembrane region" description="Helical" evidence="9">
    <location>
        <begin position="228"/>
        <end position="248"/>
    </location>
</feature>
<feature type="transmembrane region" description="Helical" evidence="9">
    <location>
        <begin position="67"/>
        <end position="86"/>
    </location>
</feature>
<evidence type="ECO:0000256" key="2">
    <source>
        <dbReference type="ARBA" id="ARBA00007783"/>
    </source>
</evidence>
<accession>A0A071MG27</accession>
<evidence type="ECO:0000259" key="10">
    <source>
        <dbReference type="Pfam" id="PF01061"/>
    </source>
</evidence>
<evidence type="ECO:0000256" key="4">
    <source>
        <dbReference type="ARBA" id="ARBA00022475"/>
    </source>
</evidence>
<keyword evidence="8 9" id="KW-0472">Membrane</keyword>
<keyword evidence="3" id="KW-0813">Transport</keyword>
<feature type="transmembrane region" description="Helical" evidence="9">
    <location>
        <begin position="146"/>
        <end position="167"/>
    </location>
</feature>
<feature type="transmembrane region" description="Helical" evidence="9">
    <location>
        <begin position="107"/>
        <end position="134"/>
    </location>
</feature>
<feature type="domain" description="ABC-2 type transporter transmembrane" evidence="10">
    <location>
        <begin position="19"/>
        <end position="219"/>
    </location>
</feature>
<dbReference type="OrthoDB" id="9796017at2"/>
<dbReference type="Pfam" id="PF01061">
    <property type="entry name" value="ABC2_membrane"/>
    <property type="match status" value="1"/>
</dbReference>
<evidence type="ECO:0000256" key="7">
    <source>
        <dbReference type="ARBA" id="ARBA00023047"/>
    </source>
</evidence>
<dbReference type="PANTHER" id="PTHR30413:SF10">
    <property type="entry name" value="CAPSULE POLYSACCHARIDE EXPORT INNER-MEMBRANE PROTEIN CTRC"/>
    <property type="match status" value="1"/>
</dbReference>
<dbReference type="EMBL" id="JJOA01000008">
    <property type="protein sequence ID" value="KEA59839.1"/>
    <property type="molecule type" value="Genomic_DNA"/>
</dbReference>
<evidence type="ECO:0000256" key="6">
    <source>
        <dbReference type="ARBA" id="ARBA00022989"/>
    </source>
</evidence>
<sequence>MLTLSLADLKQSIASWRLWTLLGWLEIRQRYARSRVGPFWLTISMGVMITSLGVVYGTLFGQKMNEYLPFLASSIVLWGLFSQTIQEGSIAYISSGAYIRQVPTPKLIYILQVVWRNLIVLAHNFVIVIGLLMIFGVKSWETLPMFIPGLLLYVLNAMWIAMLTSLLSARFRDLPQIIGALLQVAFYVTPIIFRPDALNRFSFIVEWNPLAYLIDVVRGPLIGQMPSALTWGVTIGMAIVGWPIALLMTGRYLKRLPYWV</sequence>
<proteinExistence type="inferred from homology"/>
<keyword evidence="5 9" id="KW-0812">Transmembrane</keyword>
<comment type="subcellular location">
    <subcellularLocation>
        <location evidence="1">Cell membrane</location>
        <topology evidence="1">Multi-pass membrane protein</topology>
    </subcellularLocation>
</comment>
<comment type="similarity">
    <text evidence="2">Belongs to the ABC-2 integral membrane protein family.</text>
</comment>
<evidence type="ECO:0000256" key="1">
    <source>
        <dbReference type="ARBA" id="ARBA00004651"/>
    </source>
</evidence>
<dbReference type="GO" id="GO:0005886">
    <property type="term" value="C:plasma membrane"/>
    <property type="evidence" value="ECO:0007669"/>
    <property type="project" value="UniProtKB-SubCell"/>
</dbReference>
<keyword evidence="6 9" id="KW-1133">Transmembrane helix</keyword>
<evidence type="ECO:0000256" key="3">
    <source>
        <dbReference type="ARBA" id="ARBA00022448"/>
    </source>
</evidence>
<dbReference type="GO" id="GO:0140359">
    <property type="term" value="F:ABC-type transporter activity"/>
    <property type="evidence" value="ECO:0007669"/>
    <property type="project" value="InterPro"/>
</dbReference>
<evidence type="ECO:0000256" key="9">
    <source>
        <dbReference type="SAM" id="Phobius"/>
    </source>
</evidence>
<dbReference type="GO" id="GO:0015920">
    <property type="term" value="P:lipopolysaccharide transport"/>
    <property type="evidence" value="ECO:0007669"/>
    <property type="project" value="TreeGrafter"/>
</dbReference>
<reference evidence="11" key="1">
    <citation type="submission" date="2014-04" db="EMBL/GenBank/DDBJ databases">
        <title>In planta biocontrol of soil-borne Fusarium wilt of banana through a plant endophytic bacterium, Burkholderia cenocepacia 869T2.</title>
        <authorList>
            <person name="Ho Y.-N."/>
            <person name="Chiang H.-M."/>
            <person name="Chao C.-P."/>
            <person name="Su C.-C."/>
            <person name="Hsu H.-F."/>
            <person name="Guo C.-T."/>
            <person name="Hsieh J.-L."/>
            <person name="Huang C.-C."/>
        </authorList>
    </citation>
    <scope>NUCLEOTIDE SEQUENCE [LARGE SCALE GENOMIC DNA]</scope>
    <source>
        <strain evidence="11">869T2</strain>
    </source>
</reference>